<keyword evidence="7 10" id="KW-1133">Transmembrane helix</keyword>
<feature type="transmembrane region" description="Helical" evidence="10">
    <location>
        <begin position="146"/>
        <end position="166"/>
    </location>
</feature>
<dbReference type="AlphaFoldDB" id="A0A506XZH5"/>
<evidence type="ECO:0000256" key="9">
    <source>
        <dbReference type="ARBA" id="ARBA00023136"/>
    </source>
</evidence>
<keyword evidence="12" id="KW-1185">Reference proteome</keyword>
<dbReference type="GO" id="GO:0005886">
    <property type="term" value="C:plasma membrane"/>
    <property type="evidence" value="ECO:0007669"/>
    <property type="project" value="TreeGrafter"/>
</dbReference>
<evidence type="ECO:0000256" key="6">
    <source>
        <dbReference type="ARBA" id="ARBA00022692"/>
    </source>
</evidence>
<evidence type="ECO:0000256" key="5">
    <source>
        <dbReference type="ARBA" id="ARBA00022605"/>
    </source>
</evidence>
<dbReference type="Pfam" id="PF07264">
    <property type="entry name" value="EI24"/>
    <property type="match status" value="1"/>
</dbReference>
<evidence type="ECO:0000313" key="12">
    <source>
        <dbReference type="Proteomes" id="UP000316252"/>
    </source>
</evidence>
<organism evidence="11 12">
    <name type="scientific">Schumannella soli</name>
    <dbReference type="NCBI Taxonomy" id="2590779"/>
    <lineage>
        <taxon>Bacteria</taxon>
        <taxon>Bacillati</taxon>
        <taxon>Actinomycetota</taxon>
        <taxon>Actinomycetes</taxon>
        <taxon>Micrococcales</taxon>
        <taxon>Microbacteriaceae</taxon>
        <taxon>Schumannella</taxon>
    </lineage>
</organism>
<evidence type="ECO:0000256" key="10">
    <source>
        <dbReference type="SAM" id="Phobius"/>
    </source>
</evidence>
<evidence type="ECO:0000256" key="4">
    <source>
        <dbReference type="ARBA" id="ARBA00022519"/>
    </source>
</evidence>
<dbReference type="Proteomes" id="UP000316252">
    <property type="component" value="Unassembled WGS sequence"/>
</dbReference>
<accession>A0A506XZH5</accession>
<evidence type="ECO:0000256" key="1">
    <source>
        <dbReference type="ARBA" id="ARBA00004141"/>
    </source>
</evidence>
<dbReference type="EMBL" id="VHQG01000003">
    <property type="protein sequence ID" value="TPW75023.1"/>
    <property type="molecule type" value="Genomic_DNA"/>
</dbReference>
<keyword evidence="9 10" id="KW-0472">Membrane</keyword>
<keyword evidence="3" id="KW-1003">Cell membrane</keyword>
<feature type="transmembrane region" description="Helical" evidence="10">
    <location>
        <begin position="225"/>
        <end position="248"/>
    </location>
</feature>
<dbReference type="RefSeq" id="WP_141164051.1">
    <property type="nucleotide sequence ID" value="NZ_VHQG01000003.1"/>
</dbReference>
<proteinExistence type="predicted"/>
<dbReference type="InterPro" id="IPR050480">
    <property type="entry name" value="CysZ-like"/>
</dbReference>
<gene>
    <name evidence="11" type="ORF">FJ657_12440</name>
</gene>
<dbReference type="GO" id="GO:0019344">
    <property type="term" value="P:cysteine biosynthetic process"/>
    <property type="evidence" value="ECO:0007669"/>
    <property type="project" value="TreeGrafter"/>
</dbReference>
<keyword evidence="8" id="KW-0764">Sulfate transport</keyword>
<dbReference type="GO" id="GO:0000103">
    <property type="term" value="P:sulfate assimilation"/>
    <property type="evidence" value="ECO:0007669"/>
    <property type="project" value="TreeGrafter"/>
</dbReference>
<comment type="subcellular location">
    <subcellularLocation>
        <location evidence="1">Membrane</location>
        <topology evidence="1">Multi-pass membrane protein</topology>
    </subcellularLocation>
</comment>
<dbReference type="PANTHER" id="PTHR37468">
    <property type="entry name" value="SULFATE TRANSPORTER CYSZ"/>
    <property type="match status" value="1"/>
</dbReference>
<feature type="transmembrane region" description="Helical" evidence="10">
    <location>
        <begin position="36"/>
        <end position="63"/>
    </location>
</feature>
<sequence>MDARPAARAGASAARRFLGGAGLVLRGFALWRTRPALMLLGMIPPLIVFTAGVALLVAAAFGLGPLATWATPFADGWDAGWAAALRTALAAVAFVGLGALGILAFTGLTLAVGDPFYERIWRETETLLGDAPQGSGLGFGRALRDALLLVLAGIGVGALVFLLGLIPVAGGVLGPVVGTVLSGRILAAELVTRPLEARGIGRRESRAVLRGSRAEQLGFGVATQLLFLIPLGAIVTMPAAVAGATLLARTALARTAFARTAYDPTAVDGTPSPR</sequence>
<evidence type="ECO:0000256" key="2">
    <source>
        <dbReference type="ARBA" id="ARBA00022448"/>
    </source>
</evidence>
<feature type="transmembrane region" description="Helical" evidence="10">
    <location>
        <begin position="83"/>
        <end position="112"/>
    </location>
</feature>
<evidence type="ECO:0000256" key="8">
    <source>
        <dbReference type="ARBA" id="ARBA00023032"/>
    </source>
</evidence>
<comment type="caution">
    <text evidence="11">The sequence shown here is derived from an EMBL/GenBank/DDBJ whole genome shotgun (WGS) entry which is preliminary data.</text>
</comment>
<keyword evidence="6 10" id="KW-0812">Transmembrane</keyword>
<dbReference type="PANTHER" id="PTHR37468:SF1">
    <property type="entry name" value="SULFATE TRANSPORTER CYSZ"/>
    <property type="match status" value="1"/>
</dbReference>
<evidence type="ECO:0000256" key="3">
    <source>
        <dbReference type="ARBA" id="ARBA00022475"/>
    </source>
</evidence>
<evidence type="ECO:0000256" key="7">
    <source>
        <dbReference type="ARBA" id="ARBA00022989"/>
    </source>
</evidence>
<protein>
    <submittedName>
        <fullName evidence="11">EI24 domain-containing protein</fullName>
    </submittedName>
</protein>
<name>A0A506XZH5_9MICO</name>
<dbReference type="GO" id="GO:0009675">
    <property type="term" value="F:high-affinity sulfate:proton symporter activity"/>
    <property type="evidence" value="ECO:0007669"/>
    <property type="project" value="TreeGrafter"/>
</dbReference>
<dbReference type="OrthoDB" id="3375053at2"/>
<dbReference type="InterPro" id="IPR059112">
    <property type="entry name" value="CysZ/EI24"/>
</dbReference>
<reference evidence="11 12" key="1">
    <citation type="submission" date="2019-06" db="EMBL/GenBank/DDBJ databases">
        <authorList>
            <person name="Li F."/>
        </authorList>
    </citation>
    <scope>NUCLEOTIDE SEQUENCE [LARGE SCALE GENOMIC DNA]</scope>
    <source>
        <strain evidence="11 12">10F1D-1</strain>
    </source>
</reference>
<keyword evidence="5" id="KW-0028">Amino-acid biosynthesis</keyword>
<evidence type="ECO:0000313" key="11">
    <source>
        <dbReference type="EMBL" id="TPW75023.1"/>
    </source>
</evidence>
<keyword evidence="4" id="KW-0997">Cell inner membrane</keyword>
<keyword evidence="2" id="KW-0813">Transport</keyword>